<evidence type="ECO:0008006" key="4">
    <source>
        <dbReference type="Google" id="ProtNLM"/>
    </source>
</evidence>
<dbReference type="eggNOG" id="ENOG50318MJ">
    <property type="taxonomic scope" value="Bacteria"/>
</dbReference>
<sequence length="241" mass="27064">MRGLRTPTLHGESETLEESDFCINIISMSPFSIWLSLFLMGAYHGLNPGMGWLFAVALGLQEQNSRAVWRALVPLGLGHLLSIGIVVGLLQLLSFSLPLPFLRVASAVVLIGFGLYRLLRVRHPRWVGMKVRFWDLTLWSFIMASAHGAGLMLIPFLLPQQKPHPMPHMHHAMPQPTSSFHPLQGWIGVGFHTLGYLIVTSGLALVVYHKIGLAILRRAWLNFDYLWGWMLVAIGLLALFW</sequence>
<feature type="transmembrane region" description="Helical" evidence="1">
    <location>
        <begin position="99"/>
        <end position="116"/>
    </location>
</feature>
<organism evidence="2 3">
    <name type="scientific">Chthonomonas calidirosea (strain DSM 23976 / ICMP 18418 / T49)</name>
    <dbReference type="NCBI Taxonomy" id="1303518"/>
    <lineage>
        <taxon>Bacteria</taxon>
        <taxon>Bacillati</taxon>
        <taxon>Armatimonadota</taxon>
        <taxon>Chthonomonadia</taxon>
        <taxon>Chthonomonadales</taxon>
        <taxon>Chthonomonadaceae</taxon>
        <taxon>Chthonomonas</taxon>
    </lineage>
</organism>
<dbReference type="STRING" id="454171.CP488_02361"/>
<dbReference type="EMBL" id="HF951689">
    <property type="protein sequence ID" value="CCW35544.1"/>
    <property type="molecule type" value="Genomic_DNA"/>
</dbReference>
<evidence type="ECO:0000256" key="1">
    <source>
        <dbReference type="SAM" id="Phobius"/>
    </source>
</evidence>
<keyword evidence="3" id="KW-1185">Reference proteome</keyword>
<accession>S0EYN1</accession>
<protein>
    <recommendedName>
        <fullName evidence="4">HupE / UreJ protein</fullName>
    </recommendedName>
</protein>
<proteinExistence type="predicted"/>
<feature type="transmembrane region" description="Helical" evidence="1">
    <location>
        <begin position="183"/>
        <end position="208"/>
    </location>
</feature>
<keyword evidence="1" id="KW-0472">Membrane</keyword>
<feature type="transmembrane region" description="Helical" evidence="1">
    <location>
        <begin position="33"/>
        <end position="60"/>
    </location>
</feature>
<keyword evidence="1" id="KW-1133">Transmembrane helix</keyword>
<feature type="transmembrane region" description="Helical" evidence="1">
    <location>
        <begin position="72"/>
        <end position="93"/>
    </location>
</feature>
<dbReference type="AlphaFoldDB" id="S0EYN1"/>
<feature type="transmembrane region" description="Helical" evidence="1">
    <location>
        <begin position="220"/>
        <end position="240"/>
    </location>
</feature>
<dbReference type="KEGG" id="ccz:CCALI_01731"/>
<dbReference type="Proteomes" id="UP000014227">
    <property type="component" value="Chromosome I"/>
</dbReference>
<reference evidence="3" key="1">
    <citation type="submission" date="2013-03" db="EMBL/GenBank/DDBJ databases">
        <title>Genome sequence of Chthonomonas calidirosea, the first sequenced genome from the Armatimonadetes phylum (formally candidate division OP10).</title>
        <authorList>
            <person name="Lee K.C.Y."/>
            <person name="Morgan X.C."/>
            <person name="Dunfield P.F."/>
            <person name="Tamas I."/>
            <person name="Houghton K.M."/>
            <person name="Vyssotski M."/>
            <person name="Ryan J.L.J."/>
            <person name="Lagutin K."/>
            <person name="McDonald I.R."/>
            <person name="Stott M.B."/>
        </authorList>
    </citation>
    <scope>NUCLEOTIDE SEQUENCE [LARGE SCALE GENOMIC DNA]</scope>
    <source>
        <strain evidence="3">DSM 23976 / ICMP 18418 / T49</strain>
    </source>
</reference>
<gene>
    <name evidence="2" type="ORF">CCALI_01731</name>
</gene>
<keyword evidence="1" id="KW-0812">Transmembrane</keyword>
<evidence type="ECO:0000313" key="3">
    <source>
        <dbReference type="Proteomes" id="UP000014227"/>
    </source>
</evidence>
<dbReference type="HOGENOM" id="CLU_082430_0_0_0"/>
<evidence type="ECO:0000313" key="2">
    <source>
        <dbReference type="EMBL" id="CCW35544.1"/>
    </source>
</evidence>
<feature type="transmembrane region" description="Helical" evidence="1">
    <location>
        <begin position="136"/>
        <end position="158"/>
    </location>
</feature>
<name>S0EYN1_CHTCT</name>
<dbReference type="PATRIC" id="fig|1303518.3.peg.1786"/>
<dbReference type="InParanoid" id="S0EYN1"/>